<accession>A0A9N9H8W8</accession>
<dbReference type="Proteomes" id="UP000789759">
    <property type="component" value="Unassembled WGS sequence"/>
</dbReference>
<dbReference type="AlphaFoldDB" id="A0A9N9H8W8"/>
<feature type="non-terminal residue" evidence="2">
    <location>
        <position position="82"/>
    </location>
</feature>
<proteinExistence type="predicted"/>
<organism evidence="2 3">
    <name type="scientific">Cetraspora pellucida</name>
    <dbReference type="NCBI Taxonomy" id="1433469"/>
    <lineage>
        <taxon>Eukaryota</taxon>
        <taxon>Fungi</taxon>
        <taxon>Fungi incertae sedis</taxon>
        <taxon>Mucoromycota</taxon>
        <taxon>Glomeromycotina</taxon>
        <taxon>Glomeromycetes</taxon>
        <taxon>Diversisporales</taxon>
        <taxon>Gigasporaceae</taxon>
        <taxon>Cetraspora</taxon>
    </lineage>
</organism>
<name>A0A9N9H8W8_9GLOM</name>
<reference evidence="2" key="1">
    <citation type="submission" date="2021-06" db="EMBL/GenBank/DDBJ databases">
        <authorList>
            <person name="Kallberg Y."/>
            <person name="Tangrot J."/>
            <person name="Rosling A."/>
        </authorList>
    </citation>
    <scope>NUCLEOTIDE SEQUENCE</scope>
    <source>
        <strain evidence="2">FL966</strain>
    </source>
</reference>
<evidence type="ECO:0000313" key="2">
    <source>
        <dbReference type="EMBL" id="CAG8665839.1"/>
    </source>
</evidence>
<feature type="compositionally biased region" description="Polar residues" evidence="1">
    <location>
        <begin position="63"/>
        <end position="73"/>
    </location>
</feature>
<evidence type="ECO:0000256" key="1">
    <source>
        <dbReference type="SAM" id="MobiDB-lite"/>
    </source>
</evidence>
<feature type="region of interest" description="Disordered" evidence="1">
    <location>
        <begin position="1"/>
        <end position="82"/>
    </location>
</feature>
<feature type="compositionally biased region" description="Polar residues" evidence="1">
    <location>
        <begin position="7"/>
        <end position="37"/>
    </location>
</feature>
<sequence length="82" mass="9078">DTKTTKFLETSNSAEVNQDMNTQTSCSTDNTSFNWANITKKELQGTDEHVSNQNSQSEDNNQGTDPLPQTTMTKILPSVPKL</sequence>
<keyword evidence="3" id="KW-1185">Reference proteome</keyword>
<feature type="compositionally biased region" description="Basic and acidic residues" evidence="1">
    <location>
        <begin position="39"/>
        <end position="50"/>
    </location>
</feature>
<evidence type="ECO:0000313" key="3">
    <source>
        <dbReference type="Proteomes" id="UP000789759"/>
    </source>
</evidence>
<comment type="caution">
    <text evidence="2">The sequence shown here is derived from an EMBL/GenBank/DDBJ whole genome shotgun (WGS) entry which is preliminary data.</text>
</comment>
<feature type="compositionally biased region" description="Low complexity" evidence="1">
    <location>
        <begin position="51"/>
        <end position="62"/>
    </location>
</feature>
<dbReference type="EMBL" id="CAJVQA010008047">
    <property type="protein sequence ID" value="CAG8665839.1"/>
    <property type="molecule type" value="Genomic_DNA"/>
</dbReference>
<gene>
    <name evidence="2" type="ORF">CPELLU_LOCUS10022</name>
</gene>
<protein>
    <submittedName>
        <fullName evidence="2">14912_t:CDS:1</fullName>
    </submittedName>
</protein>